<evidence type="ECO:0000313" key="5">
    <source>
        <dbReference type="Proteomes" id="UP001166286"/>
    </source>
</evidence>
<proteinExistence type="predicted"/>
<gene>
    <name evidence="4" type="ORF">JMJ35_006722</name>
</gene>
<dbReference type="PANTHER" id="PTHR10039">
    <property type="entry name" value="AMELOGENIN"/>
    <property type="match status" value="1"/>
</dbReference>
<evidence type="ECO:0000256" key="2">
    <source>
        <dbReference type="SAM" id="MobiDB-lite"/>
    </source>
</evidence>
<dbReference type="SUPFAM" id="SSF52540">
    <property type="entry name" value="P-loop containing nucleoside triphosphate hydrolases"/>
    <property type="match status" value="1"/>
</dbReference>
<keyword evidence="1" id="KW-0677">Repeat</keyword>
<feature type="compositionally biased region" description="Polar residues" evidence="2">
    <location>
        <begin position="46"/>
        <end position="60"/>
    </location>
</feature>
<evidence type="ECO:0000256" key="1">
    <source>
        <dbReference type="ARBA" id="ARBA00022737"/>
    </source>
</evidence>
<feature type="domain" description="Nephrocystin 3-like N-terminal" evidence="3">
    <location>
        <begin position="364"/>
        <end position="528"/>
    </location>
</feature>
<dbReference type="PANTHER" id="PTHR10039:SF5">
    <property type="entry name" value="NACHT DOMAIN-CONTAINING PROTEIN"/>
    <property type="match status" value="1"/>
</dbReference>
<dbReference type="Pfam" id="PF24883">
    <property type="entry name" value="NPHP3_N"/>
    <property type="match status" value="1"/>
</dbReference>
<dbReference type="InterPro" id="IPR027417">
    <property type="entry name" value="P-loop_NTPase"/>
</dbReference>
<dbReference type="SUPFAM" id="SSF53474">
    <property type="entry name" value="alpha/beta-Hydrolases"/>
    <property type="match status" value="1"/>
</dbReference>
<dbReference type="EMBL" id="JAFEKC020000014">
    <property type="protein sequence ID" value="KAK0511170.1"/>
    <property type="molecule type" value="Genomic_DNA"/>
</dbReference>
<reference evidence="4" key="1">
    <citation type="submission" date="2023-03" db="EMBL/GenBank/DDBJ databases">
        <title>Complete genome of Cladonia borealis.</title>
        <authorList>
            <person name="Park H."/>
        </authorList>
    </citation>
    <scope>NUCLEOTIDE SEQUENCE</scope>
    <source>
        <strain evidence="4">ANT050790</strain>
    </source>
</reference>
<keyword evidence="5" id="KW-1185">Reference proteome</keyword>
<feature type="region of interest" description="Disordered" evidence="2">
    <location>
        <begin position="45"/>
        <end position="68"/>
    </location>
</feature>
<accession>A0AA39V7X6</accession>
<dbReference type="Gene3D" id="3.40.50.1820">
    <property type="entry name" value="alpha/beta hydrolase"/>
    <property type="match status" value="1"/>
</dbReference>
<feature type="compositionally biased region" description="Acidic residues" evidence="2">
    <location>
        <begin position="721"/>
        <end position="735"/>
    </location>
</feature>
<sequence>MGQGEEQSSVRVGDRGLTTLHRPRDEQPVIADLVFVHGLQGHPRKTWQSSLTTQQHTSGRNPFKRWRDQRNDKEGAGVFWPADLIPQDFPELRVLTYGYDSKITGYYASSKSKNGIFDHGNSLLNALSRERTKLANRPIIFVAHSLGGLVVKQALVEARKRISSSHIHDIYTSARAVIFFGTPHRGSDSASWGLMASNLAKAAQMDVNDAILRELDPAGGSSKLLELRRDFYDILQDTGQRSRLQLYTFQEELGMTSLRALGGKVVTNESSSFDSPDYGHDSIHANHMNMCRFTGITDDGYRKFRDVLNNYVQELQRKRAVDERAERQVQRESLDGLMSTLDFAERRSREQQLQSLDTDHSSFAWIWDSVFVDWLSSSKPLFWLRGKPASGKSTLTQYLVRNDRTYSKLREYKNCEWLTIYFFFDFRGGKGMNNNFEGLLRSLLVQLLDAMPELKEYAPSESSTYWHEARLRECLLSVFDHSSKGLCVFIDGLDEYEGNLMQLLRFLTKLQTAGENSGTPRKIYVSSRPEPIPSQLLEGTPSLSMSEENRRGIRAYVQSIMNDMPSKIAEDSQWRTLCNEIVNRADGVFLWARFALDELVQGFCKGESIDELSARLESVPDELEGIYKRIVDRMEPQARNEAFIMLQISCFTEGSFLLPIFLVAMSFAIEKDPAIRKVIGGSELRMFSRRVRAKSGGLLEIITRSDEDDGDEDKIENAQNESDEDIHDDGIEERE</sequence>
<dbReference type="InterPro" id="IPR029058">
    <property type="entry name" value="AB_hydrolase_fold"/>
</dbReference>
<feature type="region of interest" description="Disordered" evidence="2">
    <location>
        <begin position="1"/>
        <end position="20"/>
    </location>
</feature>
<dbReference type="AlphaFoldDB" id="A0AA39V7X6"/>
<evidence type="ECO:0000259" key="3">
    <source>
        <dbReference type="Pfam" id="PF24883"/>
    </source>
</evidence>
<dbReference type="Proteomes" id="UP001166286">
    <property type="component" value="Unassembled WGS sequence"/>
</dbReference>
<name>A0AA39V7X6_9LECA</name>
<dbReference type="Gene3D" id="3.40.50.300">
    <property type="entry name" value="P-loop containing nucleotide triphosphate hydrolases"/>
    <property type="match status" value="1"/>
</dbReference>
<feature type="compositionally biased region" description="Polar residues" evidence="2">
    <location>
        <begin position="1"/>
        <end position="10"/>
    </location>
</feature>
<evidence type="ECO:0000313" key="4">
    <source>
        <dbReference type="EMBL" id="KAK0511170.1"/>
    </source>
</evidence>
<organism evidence="4 5">
    <name type="scientific">Cladonia borealis</name>
    <dbReference type="NCBI Taxonomy" id="184061"/>
    <lineage>
        <taxon>Eukaryota</taxon>
        <taxon>Fungi</taxon>
        <taxon>Dikarya</taxon>
        <taxon>Ascomycota</taxon>
        <taxon>Pezizomycotina</taxon>
        <taxon>Lecanoromycetes</taxon>
        <taxon>OSLEUM clade</taxon>
        <taxon>Lecanoromycetidae</taxon>
        <taxon>Lecanorales</taxon>
        <taxon>Lecanorineae</taxon>
        <taxon>Cladoniaceae</taxon>
        <taxon>Cladonia</taxon>
    </lineage>
</organism>
<feature type="region of interest" description="Disordered" evidence="2">
    <location>
        <begin position="702"/>
        <end position="735"/>
    </location>
</feature>
<comment type="caution">
    <text evidence="4">The sequence shown here is derived from an EMBL/GenBank/DDBJ whole genome shotgun (WGS) entry which is preliminary data.</text>
</comment>
<protein>
    <recommendedName>
        <fullName evidence="3">Nephrocystin 3-like N-terminal domain-containing protein</fullName>
    </recommendedName>
</protein>
<dbReference type="InterPro" id="IPR056884">
    <property type="entry name" value="NPHP3-like_N"/>
</dbReference>